<dbReference type="EMBL" id="BMAU01021190">
    <property type="protein sequence ID" value="GFX96033.1"/>
    <property type="molecule type" value="Genomic_DNA"/>
</dbReference>
<name>A0A8X6V697_TRICX</name>
<organism evidence="1 2">
    <name type="scientific">Trichonephila clavipes</name>
    <name type="common">Golden silk orbweaver</name>
    <name type="synonym">Nephila clavipes</name>
    <dbReference type="NCBI Taxonomy" id="2585209"/>
    <lineage>
        <taxon>Eukaryota</taxon>
        <taxon>Metazoa</taxon>
        <taxon>Ecdysozoa</taxon>
        <taxon>Arthropoda</taxon>
        <taxon>Chelicerata</taxon>
        <taxon>Arachnida</taxon>
        <taxon>Araneae</taxon>
        <taxon>Araneomorphae</taxon>
        <taxon>Entelegynae</taxon>
        <taxon>Araneoidea</taxon>
        <taxon>Nephilidae</taxon>
        <taxon>Trichonephila</taxon>
    </lineage>
</organism>
<accession>A0A8X6V697</accession>
<keyword evidence="2" id="KW-1185">Reference proteome</keyword>
<proteinExistence type="predicted"/>
<dbReference type="AlphaFoldDB" id="A0A8X6V697"/>
<reference evidence="1" key="1">
    <citation type="submission" date="2020-08" db="EMBL/GenBank/DDBJ databases">
        <title>Multicomponent nature underlies the extraordinary mechanical properties of spider dragline silk.</title>
        <authorList>
            <person name="Kono N."/>
            <person name="Nakamura H."/>
            <person name="Mori M."/>
            <person name="Yoshida Y."/>
            <person name="Ohtoshi R."/>
            <person name="Malay A.D."/>
            <person name="Moran D.A.P."/>
            <person name="Tomita M."/>
            <person name="Numata K."/>
            <person name="Arakawa K."/>
        </authorList>
    </citation>
    <scope>NUCLEOTIDE SEQUENCE</scope>
</reference>
<sequence>MTSRRRMEDSEYWQAVGRIEGQSIPDVARFVGVHHSTIMETILNKPNSRLMTWSRSCKSYDPRKYSKIDLYPCVVVIY</sequence>
<dbReference type="Proteomes" id="UP000887159">
    <property type="component" value="Unassembled WGS sequence"/>
</dbReference>
<protein>
    <submittedName>
        <fullName evidence="1">Uncharacterized protein</fullName>
    </submittedName>
</protein>
<comment type="caution">
    <text evidence="1">The sequence shown here is derived from an EMBL/GenBank/DDBJ whole genome shotgun (WGS) entry which is preliminary data.</text>
</comment>
<gene>
    <name evidence="1" type="primary">AVEN_267081_1</name>
    <name evidence="1" type="ORF">TNCV_2289231</name>
</gene>
<evidence type="ECO:0000313" key="1">
    <source>
        <dbReference type="EMBL" id="GFX96033.1"/>
    </source>
</evidence>
<evidence type="ECO:0000313" key="2">
    <source>
        <dbReference type="Proteomes" id="UP000887159"/>
    </source>
</evidence>